<gene>
    <name evidence="2" type="ORF">PCOL08062_LOCUS9085</name>
</gene>
<reference evidence="2" key="1">
    <citation type="submission" date="2021-01" db="EMBL/GenBank/DDBJ databases">
        <authorList>
            <person name="Corre E."/>
            <person name="Pelletier E."/>
            <person name="Niang G."/>
            <person name="Scheremetjew M."/>
            <person name="Finn R."/>
            <person name="Kale V."/>
            <person name="Holt S."/>
            <person name="Cochrane G."/>
            <person name="Meng A."/>
            <person name="Brown T."/>
            <person name="Cohen L."/>
        </authorList>
    </citation>
    <scope>NUCLEOTIDE SEQUENCE</scope>
    <source>
        <strain evidence="2">CCMP1413</strain>
    </source>
</reference>
<evidence type="ECO:0008006" key="3">
    <source>
        <dbReference type="Google" id="ProtNLM"/>
    </source>
</evidence>
<evidence type="ECO:0000256" key="1">
    <source>
        <dbReference type="SAM" id="SignalP"/>
    </source>
</evidence>
<name>A0A7R9TV02_9VIRI</name>
<dbReference type="AlphaFoldDB" id="A0A7R9TV02"/>
<feature type="chain" id="PRO_5030877556" description="Sulfotransferase" evidence="1">
    <location>
        <begin position="29"/>
        <end position="378"/>
    </location>
</feature>
<keyword evidence="1" id="KW-0732">Signal</keyword>
<organism evidence="2">
    <name type="scientific">Prasinoderma coloniale</name>
    <dbReference type="NCBI Taxonomy" id="156133"/>
    <lineage>
        <taxon>Eukaryota</taxon>
        <taxon>Viridiplantae</taxon>
        <taxon>Prasinodermophyta</taxon>
        <taxon>Prasinodermophyceae</taxon>
        <taxon>Prasinodermales</taxon>
        <taxon>Prasinodermaceae</taxon>
        <taxon>Prasinoderma</taxon>
    </lineage>
</organism>
<sequence length="378" mass="41872">MKTRVGRLLLVPLLCACACVLWPRGALAQAHKYFTPNGQRRGLTVIGKQHKAGSMMIHEFLKRARDAGIIDYAMVGGIKDGIYETQCAADYHAGRVSKCRRGSWLDVACNFTLMRELRPLPSPKMSGPSALEHADAPSVNGELSLVVLVNNGLPHNFYGNERHARRTMDELPPECRAMIAAGAYRYVTHMREPFDAAVSDYLYTKANKEPHWMALPRPNLGGRSITQYLNEVPVEEGLVKNLDIGAMGYALRLYINNFLSSGASEIGAPQLPLRIERFKTYPEAFDAFREVLQFVTFDTATEAKIREVAAAAAEGQISASGGFQHAKHSTQGQLNDTSRWDMFKVLHAHPKQGPALCRARAELEYVPRSQGGYPCLDV</sequence>
<feature type="signal peptide" evidence="1">
    <location>
        <begin position="1"/>
        <end position="28"/>
    </location>
</feature>
<protein>
    <recommendedName>
        <fullName evidence="3">Sulfotransferase</fullName>
    </recommendedName>
</protein>
<dbReference type="EMBL" id="HBDZ01011864">
    <property type="protein sequence ID" value="CAD8245313.1"/>
    <property type="molecule type" value="Transcribed_RNA"/>
</dbReference>
<accession>A0A7R9TV02</accession>
<evidence type="ECO:0000313" key="2">
    <source>
        <dbReference type="EMBL" id="CAD8245313.1"/>
    </source>
</evidence>
<proteinExistence type="predicted"/>